<reference evidence="1 2" key="1">
    <citation type="submission" date="2020-08" db="EMBL/GenBank/DDBJ databases">
        <title>Genomic Encyclopedia of Type Strains, Phase IV (KMG-IV): sequencing the most valuable type-strain genomes for metagenomic binning, comparative biology and taxonomic classification.</title>
        <authorList>
            <person name="Goeker M."/>
        </authorList>
    </citation>
    <scope>NUCLEOTIDE SEQUENCE [LARGE SCALE GENOMIC DNA]</scope>
    <source>
        <strain evidence="1 2">YC6886</strain>
    </source>
</reference>
<sequence>MMERAERVEMRNSIHNRRRLQAGLNEALGQRSFRAFSVLGNELIYKYEGDPNEILRELEPYLRSAFDDTRFLVARLFLQCGFESDHAANVLIELTRRPKTIVGHVDGDVIRDFRLVAAELLADYRVAESADAIWSLYQNTRELQLLVKLAELQDQRAIEPILVNRDKLSQVTQVTRLFAVLEIDETSDSMKEQFARLANRTASESPEKVDLAWSLYHITAEAEYLDFLIENRYRAKASNYLAGIEGAEVVPVLEEMLYSQNGSHEAAFLGLYLNHRDSPVLRKYILAWLDLQTLPRVHENVLLRIASKFDDPEIDAGVIKFSSGSYRDQWRFYKEHRRNFPLYDLYSDRIEYWGEIR</sequence>
<comment type="caution">
    <text evidence="1">The sequence shown here is derived from an EMBL/GenBank/DDBJ whole genome shotgun (WGS) entry which is preliminary data.</text>
</comment>
<dbReference type="Proteomes" id="UP000557717">
    <property type="component" value="Unassembled WGS sequence"/>
</dbReference>
<protein>
    <submittedName>
        <fullName evidence="1">Uncharacterized protein</fullName>
    </submittedName>
</protein>
<organism evidence="1 2">
    <name type="scientific">Haloferula luteola</name>
    <dbReference type="NCBI Taxonomy" id="595692"/>
    <lineage>
        <taxon>Bacteria</taxon>
        <taxon>Pseudomonadati</taxon>
        <taxon>Verrucomicrobiota</taxon>
        <taxon>Verrucomicrobiia</taxon>
        <taxon>Verrucomicrobiales</taxon>
        <taxon>Verrucomicrobiaceae</taxon>
        <taxon>Haloferula</taxon>
    </lineage>
</organism>
<dbReference type="EMBL" id="JACHFD010000038">
    <property type="protein sequence ID" value="MBB5353874.1"/>
    <property type="molecule type" value="Genomic_DNA"/>
</dbReference>
<evidence type="ECO:0000313" key="1">
    <source>
        <dbReference type="EMBL" id="MBB5353874.1"/>
    </source>
</evidence>
<name>A0A840VEE3_9BACT</name>
<accession>A0A840VEE3</accession>
<dbReference type="AlphaFoldDB" id="A0A840VEE3"/>
<proteinExistence type="predicted"/>
<evidence type="ECO:0000313" key="2">
    <source>
        <dbReference type="Proteomes" id="UP000557717"/>
    </source>
</evidence>
<keyword evidence="2" id="KW-1185">Reference proteome</keyword>
<dbReference type="RefSeq" id="WP_184022347.1">
    <property type="nucleotide sequence ID" value="NZ_JACHFD010000038.1"/>
</dbReference>
<gene>
    <name evidence="1" type="ORF">HNR46_004138</name>
</gene>